<organism evidence="2 3">
    <name type="scientific">Tritrichomonas foetus</name>
    <dbReference type="NCBI Taxonomy" id="1144522"/>
    <lineage>
        <taxon>Eukaryota</taxon>
        <taxon>Metamonada</taxon>
        <taxon>Parabasalia</taxon>
        <taxon>Tritrichomonadida</taxon>
        <taxon>Tritrichomonadidae</taxon>
        <taxon>Tritrichomonas</taxon>
    </lineage>
</organism>
<feature type="compositionally biased region" description="Basic and acidic residues" evidence="1">
    <location>
        <begin position="1228"/>
        <end position="1246"/>
    </location>
</feature>
<evidence type="ECO:0000313" key="2">
    <source>
        <dbReference type="EMBL" id="OHT03027.1"/>
    </source>
</evidence>
<feature type="compositionally biased region" description="Low complexity" evidence="1">
    <location>
        <begin position="1183"/>
        <end position="1216"/>
    </location>
</feature>
<protein>
    <submittedName>
        <fullName evidence="2">Uncharacterized protein</fullName>
    </submittedName>
</protein>
<dbReference type="VEuPathDB" id="TrichDB:TRFO_29684"/>
<dbReference type="GeneID" id="94841624"/>
<dbReference type="Proteomes" id="UP000179807">
    <property type="component" value="Unassembled WGS sequence"/>
</dbReference>
<proteinExistence type="predicted"/>
<feature type="compositionally biased region" description="Low complexity" evidence="1">
    <location>
        <begin position="818"/>
        <end position="830"/>
    </location>
</feature>
<feature type="region of interest" description="Disordered" evidence="1">
    <location>
        <begin position="1265"/>
        <end position="1304"/>
    </location>
</feature>
<feature type="compositionally biased region" description="Basic and acidic residues" evidence="1">
    <location>
        <begin position="1126"/>
        <end position="1150"/>
    </location>
</feature>
<accession>A0A1J4JVJ2</accession>
<feature type="region of interest" description="Disordered" evidence="1">
    <location>
        <begin position="1046"/>
        <end position="1083"/>
    </location>
</feature>
<dbReference type="EMBL" id="MLAK01000843">
    <property type="protein sequence ID" value="OHT03027.1"/>
    <property type="molecule type" value="Genomic_DNA"/>
</dbReference>
<keyword evidence="3" id="KW-1185">Reference proteome</keyword>
<evidence type="ECO:0000256" key="1">
    <source>
        <dbReference type="SAM" id="MobiDB-lite"/>
    </source>
</evidence>
<reference evidence="2" key="1">
    <citation type="submission" date="2016-10" db="EMBL/GenBank/DDBJ databases">
        <authorList>
            <person name="Benchimol M."/>
            <person name="Almeida L.G."/>
            <person name="Vasconcelos A.T."/>
            <person name="Perreira-Neves A."/>
            <person name="Rosa I.A."/>
            <person name="Tasca T."/>
            <person name="Bogo M.R."/>
            <person name="de Souza W."/>
        </authorList>
    </citation>
    <scope>NUCLEOTIDE SEQUENCE [LARGE SCALE GENOMIC DNA]</scope>
    <source>
        <strain evidence="2">K</strain>
    </source>
</reference>
<feature type="compositionally biased region" description="Basic and acidic residues" evidence="1">
    <location>
        <begin position="768"/>
        <end position="779"/>
    </location>
</feature>
<comment type="caution">
    <text evidence="2">The sequence shown here is derived from an EMBL/GenBank/DDBJ whole genome shotgun (WGS) entry which is preliminary data.</text>
</comment>
<dbReference type="RefSeq" id="XP_068356163.1">
    <property type="nucleotide sequence ID" value="XM_068506920.1"/>
</dbReference>
<feature type="compositionally biased region" description="Basic and acidic residues" evidence="1">
    <location>
        <begin position="831"/>
        <end position="850"/>
    </location>
</feature>
<feature type="region of interest" description="Disordered" evidence="1">
    <location>
        <begin position="574"/>
        <end position="600"/>
    </location>
</feature>
<feature type="region of interest" description="Disordered" evidence="1">
    <location>
        <begin position="684"/>
        <end position="706"/>
    </location>
</feature>
<feature type="region of interest" description="Disordered" evidence="1">
    <location>
        <begin position="446"/>
        <end position="484"/>
    </location>
</feature>
<gene>
    <name evidence="2" type="ORF">TRFO_29684</name>
</gene>
<feature type="compositionally biased region" description="Low complexity" evidence="1">
    <location>
        <begin position="1066"/>
        <end position="1083"/>
    </location>
</feature>
<feature type="compositionally biased region" description="Polar residues" evidence="1">
    <location>
        <begin position="1156"/>
        <end position="1182"/>
    </location>
</feature>
<feature type="compositionally biased region" description="Polar residues" evidence="1">
    <location>
        <begin position="1046"/>
        <end position="1056"/>
    </location>
</feature>
<feature type="region of interest" description="Disordered" evidence="1">
    <location>
        <begin position="762"/>
        <end position="784"/>
    </location>
</feature>
<feature type="region of interest" description="Disordered" evidence="1">
    <location>
        <begin position="818"/>
        <end position="857"/>
    </location>
</feature>
<feature type="region of interest" description="Disordered" evidence="1">
    <location>
        <begin position="1126"/>
        <end position="1252"/>
    </location>
</feature>
<evidence type="ECO:0000313" key="3">
    <source>
        <dbReference type="Proteomes" id="UP000179807"/>
    </source>
</evidence>
<name>A0A1J4JVJ2_9EUKA</name>
<feature type="compositionally biased region" description="Polar residues" evidence="1">
    <location>
        <begin position="696"/>
        <end position="706"/>
    </location>
</feature>
<sequence length="1461" mass="166229">MTASIEWIRNFLLVHSTTTPKNILNNNGMAERSVFAALSTSRYQLLNPGNLPFIKHTFYSIFISIVDHSYDFENSNFSQIRSYLLRFLPNVDISINELENNNFSSSHLNLSRDILKYYLRFHFNPSTISPTCFGKEIESYENAFNDWGRSICKNEFLSNSPNFIFDFGTGQIPAMILSKLRPELIRLNRITFSKKLSSNEISKNWREIEAALSVIGIRKPTELEQSDKLCMLCFATDLFKKVYFDHKINNDINYINTPNSIYCSNLNMNMNNFHGKNELDKVDFLINQMNSLSNGNPNIFLSAPVNLNPINVQHQKLLQEHQNANFFLRQQMIQNATSLQNQMNPAFETKMITNNQYQNHIKLSNELKMNNNINSNLNLQYEYNSNDQQTINAPDFSSYKPSFPHPNETRITICSNQKTMIKNDAFDTRKLENIHNQVEKFKLISNLEKIPSQKPNKEKQKKNLNNDPIKNRKKDHKLNPTKKENTPQFQAMSSFAIDPTFPNQSIQTTSIELIKHKLLTENLSNEQKLKLLKQYKKLKRLQKLMLKQKPQIVNNDSQSSIKCSYVTFNNAENQNQNNTQENNHAKLKSNSANHRKHQKQVINRPILKKNSLFDDVLSADNEIDFSEEKTSHDFINHLKKEKDLLKKEFNGYKKGSELMDHINSFIEQQKEAIAVSSIVKNVKKSSIKRNDKIPDSSFNPTNPQSSQVFEIDPLLELNDQQKKSNLSNKEKKGNSYHSLISDPIVNISSKENSSAAINAKNNIQNNFHSDKKPKDHNKSNETYNQNLPMETNLKSQEFHDPFDTSSISKDSKMKITNDNNFDPFDSNSNISDHRNNILKTKDKKENKKNEPQFNKNSDILSNSLLNVINNKPNQDSKQNDALKANISNIGNHNIQNSLNYKSSEFSSDIQAVDLSINNSQSSKQYSIQNSIQNSAQNVVSSNQITTISEKENHLTSELTFSEISKINQPKSFGVSDLSSKFTISKTNKDILESKTSNKSVIKPEIKSEMSFPVDLSINTQSKMDISDFHAFKEKFYQSENISQNKTESIGNYNNGKNSEDLSIDLNSSEIPTPSSSSSTGFNNANNSLNNISLNIESKISNSQTNQNSQSSTRVESTVDEFIPEIEKYSSESKNENSFQNEKRDTNDKTNIKTNNQVNVKANSQTNDKINSNMNTFDSKNQVSLNNGKSKSGNSSRLSQNHSSSSSSSDSSIPFKIIKSDSSDSNEQDSTKGKQLEINNDNDKSENSKPVTSVIEEFDLSSLRQSRNKRPIPVPTPKAFSGPILLENEPVPKEQTKTKGPSSETRRVSFAIDMKLLAASYNNTLSNINHTQSTSNSNIEAGEDTFMSTNSMNHSFSIPIEERLRMYSREHTDLSLSFSETEPEIIKDYREATKSLSNKEYIWLSNDENAVLESLLPIIAATVEVQDIKTVVSKEVGLPKNHSSVARITANIITFLKEKKLI</sequence>